<dbReference type="SUPFAM" id="SSF54695">
    <property type="entry name" value="POZ domain"/>
    <property type="match status" value="2"/>
</dbReference>
<dbReference type="PROSITE" id="PS50097">
    <property type="entry name" value="BTB"/>
    <property type="match status" value="2"/>
</dbReference>
<dbReference type="Gene3D" id="3.30.710.10">
    <property type="entry name" value="Potassium Channel Kv1.1, Chain A"/>
    <property type="match status" value="2"/>
</dbReference>
<dbReference type="InParanoid" id="D2VGM7"/>
<dbReference type="InterPro" id="IPR015915">
    <property type="entry name" value="Kelch-typ_b-propeller"/>
</dbReference>
<reference evidence="4 5" key="1">
    <citation type="journal article" date="2010" name="Cell">
        <title>The genome of Naegleria gruberi illuminates early eukaryotic versatility.</title>
        <authorList>
            <person name="Fritz-Laylin L.K."/>
            <person name="Prochnik S.E."/>
            <person name="Ginger M.L."/>
            <person name="Dacks J.B."/>
            <person name="Carpenter M.L."/>
            <person name="Field M.C."/>
            <person name="Kuo A."/>
            <person name="Paredez A."/>
            <person name="Chapman J."/>
            <person name="Pham J."/>
            <person name="Shu S."/>
            <person name="Neupane R."/>
            <person name="Cipriano M."/>
            <person name="Mancuso J."/>
            <person name="Tu H."/>
            <person name="Salamov A."/>
            <person name="Lindquist E."/>
            <person name="Shapiro H."/>
            <person name="Lucas S."/>
            <person name="Grigoriev I.V."/>
            <person name="Cande W.Z."/>
            <person name="Fulton C."/>
            <person name="Rokhsar D.S."/>
            <person name="Dawson S.C."/>
        </authorList>
    </citation>
    <scope>NUCLEOTIDE SEQUENCE [LARGE SCALE GENOMIC DNA]</scope>
    <source>
        <strain evidence="4 5">NEG-M</strain>
    </source>
</reference>
<dbReference type="AlphaFoldDB" id="D2VGM7"/>
<evidence type="ECO:0000259" key="3">
    <source>
        <dbReference type="PROSITE" id="PS50097"/>
    </source>
</evidence>
<keyword evidence="5" id="KW-1185">Reference proteome</keyword>
<dbReference type="PANTHER" id="PTHR45632">
    <property type="entry name" value="LD33804P"/>
    <property type="match status" value="1"/>
</dbReference>
<dbReference type="CDD" id="cd18186">
    <property type="entry name" value="BTB_POZ_ZBTB_KLHL-like"/>
    <property type="match status" value="2"/>
</dbReference>
<dbReference type="InterPro" id="IPR000210">
    <property type="entry name" value="BTB/POZ_dom"/>
</dbReference>
<proteinExistence type="predicted"/>
<sequence>MYNLKRIFGFQVLNRFDEGSSKKLLSECDFSQAQQMAEIIEYMFVKDLSKQLSNHIKVKMATIKDVTTIVNEVNQWVTTTLAQFNNQEEIVLTPIEKSYSYFSDKPYKANQNKITKKSDNYELNTIKFMHKGSFSIEQFFSNKIFEKQCITEKQPNPLSKRFLHKSVFIRSKNCIVTYGGFAIGKGITDDIIKFDLEQKKATQSTSRKGRIFHTFDYLPHLNKMVVYGGIEKTGSISSDLISISMDFSSDVRSNEFLPPLCCHSAVTLFDTLYIFGGFNGSTSKYSNTMYSLHIPTLSIKSSASKFCPSERIGSAMTIVGDNIFVFGGMDSNGNILSDIYRYNISQDLFHPILSDEYAINPKLCFSNMFIIGNNIYLFGGWNGVEWNNSLFETSKEEFKWKIAKGYTNSISSDFNSYNPMSSIVPVSEKIIYLLGGLDLPFPFISILDTFATLATGKIDFTISNTKPSYRIFQHKRQTDEFLLSQTYLNWFKKQIPEECDVTILVNIPNQVEQELFYGFKLVLVRSPVLSRKILEQEGHNKWRNLKHGSHAVILLDDFPSNVENLRRSFNSVLEYLYSGSFSTKDLKSEDYSDIYKVACYLEIPLLYKALDGTLNVDDSLETKNLLSTITIQLDHLFSPCETISNIEDFMTTIDENPIAPGMVKIIAPTSLDSSTYQSILVHKFILTQRCRYFNAVFEMNFLESHTRVVLIEQNTFKGLLSILHFVYTGNIVELDLSNAVEIFMSSFQFELEELMEASKLFIREHEFDVFTTIRLLEICETVNDKIMQDYCKYSIAKRYEIVMKHDPSALDNLSKVSRVDINDLRKSVLKH</sequence>
<dbReference type="Gene3D" id="2.120.10.80">
    <property type="entry name" value="Kelch-type beta propeller"/>
    <property type="match status" value="1"/>
</dbReference>
<feature type="domain" description="BTB" evidence="3">
    <location>
        <begin position="667"/>
        <end position="735"/>
    </location>
</feature>
<gene>
    <name evidence="4" type="ORF">NAEGRDRAFT_68033</name>
</gene>
<dbReference type="Pfam" id="PF24681">
    <property type="entry name" value="Kelch_KLHDC2_KLHL20_DRC7"/>
    <property type="match status" value="1"/>
</dbReference>
<dbReference type="SUPFAM" id="SSF117281">
    <property type="entry name" value="Kelch motif"/>
    <property type="match status" value="1"/>
</dbReference>
<dbReference type="KEGG" id="ngr:NAEGRDRAFT_68033"/>
<dbReference type="eggNOG" id="KOG0379">
    <property type="taxonomic scope" value="Eukaryota"/>
</dbReference>
<name>D2VGM7_NAEGR</name>
<feature type="domain" description="BTB" evidence="3">
    <location>
        <begin position="499"/>
        <end position="585"/>
    </location>
</feature>
<dbReference type="OrthoDB" id="10250130at2759"/>
<dbReference type="InterPro" id="IPR011333">
    <property type="entry name" value="SKP1/BTB/POZ_sf"/>
</dbReference>
<keyword evidence="1" id="KW-0880">Kelch repeat</keyword>
<dbReference type="RefSeq" id="XP_002676738.1">
    <property type="nucleotide sequence ID" value="XM_002676692.1"/>
</dbReference>
<dbReference type="VEuPathDB" id="AmoebaDB:NAEGRDRAFT_68033"/>
<dbReference type="EMBL" id="GG738870">
    <property type="protein sequence ID" value="EFC43994.1"/>
    <property type="molecule type" value="Genomic_DNA"/>
</dbReference>
<evidence type="ECO:0000313" key="4">
    <source>
        <dbReference type="EMBL" id="EFC43994.1"/>
    </source>
</evidence>
<dbReference type="GeneID" id="8854095"/>
<evidence type="ECO:0000256" key="1">
    <source>
        <dbReference type="ARBA" id="ARBA00022441"/>
    </source>
</evidence>
<evidence type="ECO:0000256" key="2">
    <source>
        <dbReference type="ARBA" id="ARBA00022737"/>
    </source>
</evidence>
<organism evidence="5">
    <name type="scientific">Naegleria gruberi</name>
    <name type="common">Amoeba</name>
    <dbReference type="NCBI Taxonomy" id="5762"/>
    <lineage>
        <taxon>Eukaryota</taxon>
        <taxon>Discoba</taxon>
        <taxon>Heterolobosea</taxon>
        <taxon>Tetramitia</taxon>
        <taxon>Eutetramitia</taxon>
        <taxon>Vahlkampfiidae</taxon>
        <taxon>Naegleria</taxon>
    </lineage>
</organism>
<dbReference type="SMART" id="SM00225">
    <property type="entry name" value="BTB"/>
    <property type="match status" value="2"/>
</dbReference>
<protein>
    <submittedName>
        <fullName evidence="4">Predicted protein</fullName>
    </submittedName>
</protein>
<dbReference type="Pfam" id="PF00651">
    <property type="entry name" value="BTB"/>
    <property type="match status" value="1"/>
</dbReference>
<dbReference type="Proteomes" id="UP000006671">
    <property type="component" value="Unassembled WGS sequence"/>
</dbReference>
<keyword evidence="2" id="KW-0677">Repeat</keyword>
<accession>D2VGM7</accession>
<evidence type="ECO:0000313" key="5">
    <source>
        <dbReference type="Proteomes" id="UP000006671"/>
    </source>
</evidence>